<evidence type="ECO:0000259" key="1">
    <source>
        <dbReference type="PROSITE" id="PS50943"/>
    </source>
</evidence>
<dbReference type="Proteomes" id="UP000031637">
    <property type="component" value="Chromosome"/>
</dbReference>
<keyword evidence="3" id="KW-1185">Reference proteome</keyword>
<reference evidence="2 3" key="1">
    <citation type="journal article" date="2014" name="Syst. Appl. Microbiol.">
        <title>Complete genomes of freshwater sulfur oxidizers Sulfuricella denitrificans skB26 and Sulfuritalea hydrogenivorans sk43H: genetic insights into the sulfur oxidation pathway of betaproteobacteria.</title>
        <authorList>
            <person name="Watanabe T."/>
            <person name="Kojima H."/>
            <person name="Fukui M."/>
        </authorList>
    </citation>
    <scope>NUCLEOTIDE SEQUENCE [LARGE SCALE GENOMIC DNA]</scope>
    <source>
        <strain evidence="2">DSM22779</strain>
    </source>
</reference>
<dbReference type="AlphaFoldDB" id="W0SA74"/>
<dbReference type="KEGG" id="shd:SUTH_00308"/>
<evidence type="ECO:0000313" key="3">
    <source>
        <dbReference type="Proteomes" id="UP000031637"/>
    </source>
</evidence>
<dbReference type="HOGENOM" id="CLU_125852_2_0_4"/>
<gene>
    <name evidence="2" type="ORF">SUTH_00308</name>
</gene>
<name>W0SA74_9PROT</name>
<dbReference type="InterPro" id="IPR039060">
    <property type="entry name" value="Antitox_HigA"/>
</dbReference>
<dbReference type="InterPro" id="IPR001387">
    <property type="entry name" value="Cro/C1-type_HTH"/>
</dbReference>
<evidence type="ECO:0000313" key="2">
    <source>
        <dbReference type="EMBL" id="BAO28124.1"/>
    </source>
</evidence>
<dbReference type="GO" id="GO:0006355">
    <property type="term" value="P:regulation of DNA-templated transcription"/>
    <property type="evidence" value="ECO:0007669"/>
    <property type="project" value="InterPro"/>
</dbReference>
<dbReference type="OrthoDB" id="9796786at2"/>
<sequence>MELKPIRTKKEYQTALAEVERLWDAPAKSAASDRLDVLTMLVERYERQHFPIADPDPIEFLGHVMDSRDLTRKDMEAYIGPRGRVADILNRTRPLTLEMIRRLADGLQLPAEVLIKPYRLRREAGELAAA</sequence>
<dbReference type="EMBL" id="AP012547">
    <property type="protein sequence ID" value="BAO28124.1"/>
    <property type="molecule type" value="Genomic_DNA"/>
</dbReference>
<dbReference type="Gene3D" id="1.10.260.40">
    <property type="entry name" value="lambda repressor-like DNA-binding domains"/>
    <property type="match status" value="1"/>
</dbReference>
<dbReference type="PANTHER" id="PTHR40455:SF1">
    <property type="entry name" value="ANTITOXIN HIGA"/>
    <property type="match status" value="1"/>
</dbReference>
<dbReference type="STRING" id="1223802.SUTH_00308"/>
<dbReference type="GO" id="GO:0001046">
    <property type="term" value="F:core promoter sequence-specific DNA binding"/>
    <property type="evidence" value="ECO:0007669"/>
    <property type="project" value="TreeGrafter"/>
</dbReference>
<feature type="domain" description="HTH cro/C1-type" evidence="1">
    <location>
        <begin position="67"/>
        <end position="114"/>
    </location>
</feature>
<proteinExistence type="predicted"/>
<protein>
    <submittedName>
        <fullName evidence="2">Putative transcription regulator</fullName>
    </submittedName>
</protein>
<accession>W0SA74</accession>
<dbReference type="PANTHER" id="PTHR40455">
    <property type="entry name" value="ANTITOXIN HIGA"/>
    <property type="match status" value="1"/>
</dbReference>
<dbReference type="PROSITE" id="PS50943">
    <property type="entry name" value="HTH_CROC1"/>
    <property type="match status" value="1"/>
</dbReference>
<organism evidence="2 3">
    <name type="scientific">Sulfuritalea hydrogenivorans sk43H</name>
    <dbReference type="NCBI Taxonomy" id="1223802"/>
    <lineage>
        <taxon>Bacteria</taxon>
        <taxon>Pseudomonadati</taxon>
        <taxon>Pseudomonadota</taxon>
        <taxon>Betaproteobacteria</taxon>
        <taxon>Nitrosomonadales</taxon>
        <taxon>Sterolibacteriaceae</taxon>
        <taxon>Sulfuritalea</taxon>
    </lineage>
</organism>
<dbReference type="RefSeq" id="WP_041096542.1">
    <property type="nucleotide sequence ID" value="NZ_AP012547.1"/>
</dbReference>
<dbReference type="InterPro" id="IPR010982">
    <property type="entry name" value="Lambda_DNA-bd_dom_sf"/>
</dbReference>